<keyword evidence="15" id="KW-1185">Reference proteome</keyword>
<evidence type="ECO:0000256" key="8">
    <source>
        <dbReference type="ARBA" id="ARBA00023224"/>
    </source>
</evidence>
<evidence type="ECO:0000256" key="5">
    <source>
        <dbReference type="ARBA" id="ARBA00022692"/>
    </source>
</evidence>
<comment type="similarity">
    <text evidence="9">Belongs to the methyl-accepting chemotaxis (MCP) protein family.</text>
</comment>
<evidence type="ECO:0000256" key="6">
    <source>
        <dbReference type="ARBA" id="ARBA00022989"/>
    </source>
</evidence>
<keyword evidence="2" id="KW-1003">Cell membrane</keyword>
<evidence type="ECO:0000259" key="12">
    <source>
        <dbReference type="PROSITE" id="PS50111"/>
    </source>
</evidence>
<dbReference type="Pfam" id="PF00672">
    <property type="entry name" value="HAMP"/>
    <property type="match status" value="1"/>
</dbReference>
<dbReference type="PANTHER" id="PTHR32089">
    <property type="entry name" value="METHYL-ACCEPTING CHEMOTAXIS PROTEIN MCPB"/>
    <property type="match status" value="1"/>
</dbReference>
<evidence type="ECO:0000256" key="4">
    <source>
        <dbReference type="ARBA" id="ARBA00022500"/>
    </source>
</evidence>
<feature type="domain" description="Methyl-accepting transducer" evidence="12">
    <location>
        <begin position="375"/>
        <end position="611"/>
    </location>
</feature>
<dbReference type="Proteomes" id="UP000077881">
    <property type="component" value="Unassembled WGS sequence"/>
</dbReference>
<evidence type="ECO:0000256" key="9">
    <source>
        <dbReference type="ARBA" id="ARBA00029447"/>
    </source>
</evidence>
<dbReference type="GO" id="GO:0006935">
    <property type="term" value="P:chemotaxis"/>
    <property type="evidence" value="ECO:0007669"/>
    <property type="project" value="UniProtKB-KW"/>
</dbReference>
<keyword evidence="6 11" id="KW-1133">Transmembrane helix</keyword>
<dbReference type="SMART" id="SM00304">
    <property type="entry name" value="HAMP"/>
    <property type="match status" value="1"/>
</dbReference>
<name>A0A177ZJ31_9BACI</name>
<evidence type="ECO:0000259" key="13">
    <source>
        <dbReference type="PROSITE" id="PS50885"/>
    </source>
</evidence>
<dbReference type="GO" id="GO:0007165">
    <property type="term" value="P:signal transduction"/>
    <property type="evidence" value="ECO:0007669"/>
    <property type="project" value="UniProtKB-KW"/>
</dbReference>
<dbReference type="OrthoDB" id="9760371at2"/>
<dbReference type="InterPro" id="IPR004090">
    <property type="entry name" value="Chemotax_Me-accpt_rcpt"/>
</dbReference>
<evidence type="ECO:0000256" key="1">
    <source>
        <dbReference type="ARBA" id="ARBA00004651"/>
    </source>
</evidence>
<dbReference type="GO" id="GO:0005886">
    <property type="term" value="C:plasma membrane"/>
    <property type="evidence" value="ECO:0007669"/>
    <property type="project" value="UniProtKB-SubCell"/>
</dbReference>
<dbReference type="CDD" id="cd12912">
    <property type="entry name" value="PDC2_MCP_like"/>
    <property type="match status" value="1"/>
</dbReference>
<feature type="transmembrane region" description="Helical" evidence="11">
    <location>
        <begin position="280"/>
        <end position="303"/>
    </location>
</feature>
<dbReference type="PRINTS" id="PR00260">
    <property type="entry name" value="CHEMTRNSDUCR"/>
</dbReference>
<dbReference type="InterPro" id="IPR033479">
    <property type="entry name" value="dCache_1"/>
</dbReference>
<accession>A0A177ZJ31</accession>
<comment type="caution">
    <text evidence="14">The sequence shown here is derived from an EMBL/GenBank/DDBJ whole genome shotgun (WGS) entry which is preliminary data.</text>
</comment>
<dbReference type="PATRIC" id="fig|217031.6.peg.4257"/>
<feature type="domain" description="HAMP" evidence="13">
    <location>
        <begin position="304"/>
        <end position="356"/>
    </location>
</feature>
<dbReference type="SMART" id="SM00283">
    <property type="entry name" value="MA"/>
    <property type="match status" value="1"/>
</dbReference>
<dbReference type="CDD" id="cd18773">
    <property type="entry name" value="PDC1_HK_sensor"/>
    <property type="match status" value="1"/>
</dbReference>
<dbReference type="AlphaFoldDB" id="A0A177ZJ31"/>
<evidence type="ECO:0000256" key="7">
    <source>
        <dbReference type="ARBA" id="ARBA00023136"/>
    </source>
</evidence>
<dbReference type="Pfam" id="PF02743">
    <property type="entry name" value="dCache_1"/>
    <property type="match status" value="1"/>
</dbReference>
<dbReference type="EMBL" id="LDJR01000060">
    <property type="protein sequence ID" value="OAK67360.1"/>
    <property type="molecule type" value="Genomic_DNA"/>
</dbReference>
<sequence length="661" mass="72293">MATGNKKRMTFKIRDKLAIAFALILLIPTLTIAITAYQSSKNNIDKQILDTAQDNVDTASQTVDQFIQLQMENVNYLANSFVAGEITSNNHAETRQILDKIQASTGDVEQTYIGTETGQFMNAPTSFQNPPDYDPRERPWYQQAMEHPTEVIITEPYVSQSSNQMVVTLAKSTADGKGVAAVNLKLENLTEMISSVKIGKNGYLALIDTTNHYISHPTNEAGAEATEDFFKRVQENQTGHFSFTTDGDKRKLAFATSEVTGWKVIGTMYQDEVDQAVEPIFRTTVLVILISVILSAIAIIFIIRSIYKPIKTLVTAATEISQGNLSENLTLKGGDELGQLAQAFNEMRLHLHHVISQVREQSSNLAAASEQLNASTEQNTLATEQISASIQEVAAGVESQSNRIDQSSQMAGEVSQSIYQIAQGSDEVAHSVTQTQPIIEAGKQDIETSIGQMRFIHNTVTELSTSVKSLDSRSQQISQIVNVITDIAEQTNLLALNAAIEAARAGEHGKGFAVVASEVKKLAEQSASSTEQIKQLIGTIQQEIQQTVSMMESGTNEVDKGIHIVENAHSSFNTVTEYVGKMTEQIQQITINIQQVATGTEQFTHTFNEVATVADTTSAEAQNMSASTEEQLASMEEIRGSSTALAEMAEELHELVQQFKL</sequence>
<dbReference type="PROSITE" id="PS50111">
    <property type="entry name" value="CHEMOTAXIS_TRANSDUC_2"/>
    <property type="match status" value="1"/>
</dbReference>
<dbReference type="GO" id="GO:0004888">
    <property type="term" value="F:transmembrane signaling receptor activity"/>
    <property type="evidence" value="ECO:0007669"/>
    <property type="project" value="InterPro"/>
</dbReference>
<dbReference type="CDD" id="cd11386">
    <property type="entry name" value="MCP_signal"/>
    <property type="match status" value="1"/>
</dbReference>
<evidence type="ECO:0000256" key="2">
    <source>
        <dbReference type="ARBA" id="ARBA00022475"/>
    </source>
</evidence>
<dbReference type="SUPFAM" id="SSF103190">
    <property type="entry name" value="Sensory domain-like"/>
    <property type="match status" value="1"/>
</dbReference>
<keyword evidence="5 11" id="KW-0812">Transmembrane</keyword>
<keyword evidence="7 11" id="KW-0472">Membrane</keyword>
<dbReference type="InterPro" id="IPR004089">
    <property type="entry name" value="MCPsignal_dom"/>
</dbReference>
<protein>
    <submittedName>
        <fullName evidence="14">Chemotaxis protein</fullName>
    </submittedName>
</protein>
<dbReference type="Gene3D" id="1.10.8.500">
    <property type="entry name" value="HAMP domain in histidine kinase"/>
    <property type="match status" value="1"/>
</dbReference>
<evidence type="ECO:0000256" key="3">
    <source>
        <dbReference type="ARBA" id="ARBA00022481"/>
    </source>
</evidence>
<dbReference type="Gene3D" id="1.10.287.950">
    <property type="entry name" value="Methyl-accepting chemotaxis protein"/>
    <property type="match status" value="1"/>
</dbReference>
<dbReference type="InterPro" id="IPR029151">
    <property type="entry name" value="Sensor-like_sf"/>
</dbReference>
<keyword evidence="8 10" id="KW-0807">Transducer</keyword>
<evidence type="ECO:0000313" key="15">
    <source>
        <dbReference type="Proteomes" id="UP000077881"/>
    </source>
</evidence>
<proteinExistence type="inferred from homology"/>
<reference evidence="14 15" key="1">
    <citation type="submission" date="2015-05" db="EMBL/GenBank/DDBJ databases">
        <title>Comparison of genome.</title>
        <authorList>
            <person name="Zheng Z."/>
            <person name="Sun M."/>
        </authorList>
    </citation>
    <scope>NUCLEOTIDE SEQUENCE [LARGE SCALE GENOMIC DNA]</scope>
    <source>
        <strain evidence="14 15">G25-74</strain>
    </source>
</reference>
<dbReference type="FunFam" id="1.10.287.950:FF:000001">
    <property type="entry name" value="Methyl-accepting chemotaxis sensory transducer"/>
    <property type="match status" value="1"/>
</dbReference>
<dbReference type="PROSITE" id="PS50885">
    <property type="entry name" value="HAMP"/>
    <property type="match status" value="1"/>
</dbReference>
<organism evidence="14 15">
    <name type="scientific">Lederbergia galactosidilytica</name>
    <dbReference type="NCBI Taxonomy" id="217031"/>
    <lineage>
        <taxon>Bacteria</taxon>
        <taxon>Bacillati</taxon>
        <taxon>Bacillota</taxon>
        <taxon>Bacilli</taxon>
        <taxon>Bacillales</taxon>
        <taxon>Bacillaceae</taxon>
        <taxon>Lederbergia</taxon>
    </lineage>
</organism>
<evidence type="ECO:0000256" key="10">
    <source>
        <dbReference type="PROSITE-ProRule" id="PRU00284"/>
    </source>
</evidence>
<keyword evidence="4" id="KW-0145">Chemotaxis</keyword>
<gene>
    <name evidence="14" type="ORF">ABB05_19610</name>
</gene>
<dbReference type="Pfam" id="PF00015">
    <property type="entry name" value="MCPsignal"/>
    <property type="match status" value="1"/>
</dbReference>
<comment type="subcellular location">
    <subcellularLocation>
        <location evidence="1">Cell membrane</location>
        <topology evidence="1">Multi-pass membrane protein</topology>
    </subcellularLocation>
</comment>
<dbReference type="SUPFAM" id="SSF58104">
    <property type="entry name" value="Methyl-accepting chemotaxis protein (MCP) signaling domain"/>
    <property type="match status" value="1"/>
</dbReference>
<dbReference type="STRING" id="217031.ABB05_19610"/>
<dbReference type="PANTHER" id="PTHR32089:SF114">
    <property type="entry name" value="METHYL-ACCEPTING CHEMOTAXIS PROTEIN MCPB"/>
    <property type="match status" value="1"/>
</dbReference>
<dbReference type="Gene3D" id="3.30.450.20">
    <property type="entry name" value="PAS domain"/>
    <property type="match status" value="2"/>
</dbReference>
<dbReference type="InterPro" id="IPR003660">
    <property type="entry name" value="HAMP_dom"/>
</dbReference>
<dbReference type="CDD" id="cd06225">
    <property type="entry name" value="HAMP"/>
    <property type="match status" value="1"/>
</dbReference>
<evidence type="ECO:0000313" key="14">
    <source>
        <dbReference type="EMBL" id="OAK67360.1"/>
    </source>
</evidence>
<keyword evidence="3" id="KW-0488">Methylation</keyword>
<evidence type="ECO:0000256" key="11">
    <source>
        <dbReference type="SAM" id="Phobius"/>
    </source>
</evidence>
<dbReference type="RefSeq" id="WP_064468763.1">
    <property type="nucleotide sequence ID" value="NZ_JAGGKH010000004.1"/>
</dbReference>